<evidence type="ECO:0000313" key="2">
    <source>
        <dbReference type="EMBL" id="ENW88817.1"/>
    </source>
</evidence>
<comment type="caution">
    <text evidence="2">The sequence shown here is derived from an EMBL/GenBank/DDBJ whole genome shotgun (WGS) entry which is preliminary data.</text>
</comment>
<reference evidence="2 3" key="1">
    <citation type="submission" date="2013-02" db="EMBL/GenBank/DDBJ databases">
        <title>The Genome Sequence of Acinetobacter sp. NIPH 713.</title>
        <authorList>
            <consortium name="The Broad Institute Genome Sequencing Platform"/>
            <consortium name="The Broad Institute Genome Sequencing Center for Infectious Disease"/>
            <person name="Cerqueira G."/>
            <person name="Feldgarden M."/>
            <person name="Courvalin P."/>
            <person name="Perichon B."/>
            <person name="Grillot-Courvalin C."/>
            <person name="Clermont D."/>
            <person name="Rocha E."/>
            <person name="Yoon E.-J."/>
            <person name="Nemec A."/>
            <person name="Walker B."/>
            <person name="Young S.K."/>
            <person name="Zeng Q."/>
            <person name="Gargeya S."/>
            <person name="Fitzgerald M."/>
            <person name="Haas B."/>
            <person name="Abouelleil A."/>
            <person name="Alvarado L."/>
            <person name="Arachchi H.M."/>
            <person name="Berlin A.M."/>
            <person name="Chapman S.B."/>
            <person name="Dewar J."/>
            <person name="Goldberg J."/>
            <person name="Griggs A."/>
            <person name="Gujja S."/>
            <person name="Hansen M."/>
            <person name="Howarth C."/>
            <person name="Imamovic A."/>
            <person name="Larimer J."/>
            <person name="McCowan C."/>
            <person name="Murphy C."/>
            <person name="Neiman D."/>
            <person name="Pearson M."/>
            <person name="Priest M."/>
            <person name="Roberts A."/>
            <person name="Saif S."/>
            <person name="Shea T."/>
            <person name="Sisk P."/>
            <person name="Sykes S."/>
            <person name="Wortman J."/>
            <person name="Nusbaum C."/>
            <person name="Birren B."/>
        </authorList>
    </citation>
    <scope>NUCLEOTIDE SEQUENCE [LARGE SCALE GENOMIC DNA]</scope>
    <source>
        <strain evidence="2 3">NIPH 713</strain>
    </source>
</reference>
<evidence type="ECO:0000313" key="3">
    <source>
        <dbReference type="Proteomes" id="UP000023774"/>
    </source>
</evidence>
<dbReference type="PATRIC" id="fig|1217709.3.peg.11"/>
<proteinExistence type="predicted"/>
<accession>N9KXL4</accession>
<name>N9KXL4_9GAMM</name>
<sequence>MKISEKLEQLKNDKLETAKQLKEDIKDLKITSMSDMKEQKALLDIWADINNQIEEMELMIERLARLSR</sequence>
<keyword evidence="1" id="KW-0175">Coiled coil</keyword>
<dbReference type="EMBL" id="APRJ01000004">
    <property type="protein sequence ID" value="ENW88817.1"/>
    <property type="molecule type" value="Genomic_DNA"/>
</dbReference>
<protein>
    <submittedName>
        <fullName evidence="2">Uncharacterized protein</fullName>
    </submittedName>
</protein>
<dbReference type="RefSeq" id="WP_005168088.1">
    <property type="nucleotide sequence ID" value="NZ_JACAJK010000063.1"/>
</dbReference>
<evidence type="ECO:0000256" key="1">
    <source>
        <dbReference type="SAM" id="Coils"/>
    </source>
</evidence>
<dbReference type="AlphaFoldDB" id="N9KXL4"/>
<dbReference type="HOGENOM" id="CLU_2784488_0_0_6"/>
<organism evidence="2 3">
    <name type="scientific">Acinetobacter pseudolwoffii</name>
    <dbReference type="NCBI Taxonomy" id="2053287"/>
    <lineage>
        <taxon>Bacteria</taxon>
        <taxon>Pseudomonadati</taxon>
        <taxon>Pseudomonadota</taxon>
        <taxon>Gammaproteobacteria</taxon>
        <taxon>Moraxellales</taxon>
        <taxon>Moraxellaceae</taxon>
        <taxon>Acinetobacter</taxon>
    </lineage>
</organism>
<dbReference type="Proteomes" id="UP000023774">
    <property type="component" value="Unassembled WGS sequence"/>
</dbReference>
<gene>
    <name evidence="2" type="ORF">F906_00013</name>
</gene>
<keyword evidence="3" id="KW-1185">Reference proteome</keyword>
<feature type="coiled-coil region" evidence="1">
    <location>
        <begin position="4"/>
        <end position="31"/>
    </location>
</feature>